<dbReference type="OrthoDB" id="9970237at2759"/>
<dbReference type="PANTHER" id="PTHR34651">
    <property type="entry name" value="SIMILAR TO ENSANGP00000021391"/>
    <property type="match status" value="1"/>
</dbReference>
<sequence>MTAGRIINYPEGRGVDVVFRGGFVFASHRYVSEVMDPSGLFERKFAPGDLSKILKKFLSTNFIHHLRDVQDDNFGDKHFNFDVDGYNYSILRIGCYPYIKYHCTKEPWKDFSTENCLYKFITVLNCGLPCLLYGLAAQAFIQHTDYIVDKNTGQKVAVKFLLKELHN</sequence>
<name>A0A3P7ERV9_WUCBA</name>
<dbReference type="Proteomes" id="UP000270924">
    <property type="component" value="Unassembled WGS sequence"/>
</dbReference>
<dbReference type="PANTHER" id="PTHR34651:SF1">
    <property type="entry name" value="SIMILAR TO ENSANGP00000021391"/>
    <property type="match status" value="1"/>
</dbReference>
<gene>
    <name evidence="1" type="ORF">WBA_LOCUS10435</name>
</gene>
<dbReference type="Pfam" id="PF15031">
    <property type="entry name" value="DUF4528"/>
    <property type="match status" value="1"/>
</dbReference>
<protein>
    <submittedName>
        <fullName evidence="1">Uncharacterized protein</fullName>
    </submittedName>
</protein>
<keyword evidence="2" id="KW-1185">Reference proteome</keyword>
<dbReference type="EMBL" id="UYWW01012172">
    <property type="protein sequence ID" value="VDM19264.1"/>
    <property type="molecule type" value="Genomic_DNA"/>
</dbReference>
<accession>A0A3P7ERV9</accession>
<evidence type="ECO:0000313" key="1">
    <source>
        <dbReference type="EMBL" id="VDM19264.1"/>
    </source>
</evidence>
<proteinExistence type="predicted"/>
<organism evidence="1 2">
    <name type="scientific">Wuchereria bancrofti</name>
    <dbReference type="NCBI Taxonomy" id="6293"/>
    <lineage>
        <taxon>Eukaryota</taxon>
        <taxon>Metazoa</taxon>
        <taxon>Ecdysozoa</taxon>
        <taxon>Nematoda</taxon>
        <taxon>Chromadorea</taxon>
        <taxon>Rhabditida</taxon>
        <taxon>Spirurina</taxon>
        <taxon>Spiruromorpha</taxon>
        <taxon>Filarioidea</taxon>
        <taxon>Onchocercidae</taxon>
        <taxon>Wuchereria</taxon>
    </lineage>
</organism>
<reference evidence="1 2" key="1">
    <citation type="submission" date="2018-11" db="EMBL/GenBank/DDBJ databases">
        <authorList>
            <consortium name="Pathogen Informatics"/>
        </authorList>
    </citation>
    <scope>NUCLEOTIDE SEQUENCE [LARGE SCALE GENOMIC DNA]</scope>
</reference>
<dbReference type="AlphaFoldDB" id="A0A3P7ERV9"/>
<dbReference type="InParanoid" id="A0A3P7ERV9"/>
<dbReference type="InterPro" id="IPR029245">
    <property type="entry name" value="DUF4528"/>
</dbReference>
<evidence type="ECO:0000313" key="2">
    <source>
        <dbReference type="Proteomes" id="UP000270924"/>
    </source>
</evidence>